<dbReference type="InterPro" id="IPR052192">
    <property type="entry name" value="Insect_Ionotropic_Sensory_Rcpt"/>
</dbReference>
<evidence type="ECO:0000256" key="6">
    <source>
        <dbReference type="ARBA" id="ARBA00023170"/>
    </source>
</evidence>
<feature type="chain" id="PRO_5016133788" description="Ionotropic receptor" evidence="9">
    <location>
        <begin position="23"/>
        <end position="606"/>
    </location>
</feature>
<dbReference type="GO" id="GO:0005886">
    <property type="term" value="C:plasma membrane"/>
    <property type="evidence" value="ECO:0007669"/>
    <property type="project" value="UniProtKB-SubCell"/>
</dbReference>
<dbReference type="PANTHER" id="PTHR42643">
    <property type="entry name" value="IONOTROPIC RECEPTOR 20A-RELATED"/>
    <property type="match status" value="1"/>
</dbReference>
<evidence type="ECO:0000256" key="8">
    <source>
        <dbReference type="SAM" id="Phobius"/>
    </source>
</evidence>
<feature type="transmembrane region" description="Helical" evidence="8">
    <location>
        <begin position="575"/>
        <end position="594"/>
    </location>
</feature>
<keyword evidence="7" id="KW-0325">Glycoprotein</keyword>
<comment type="subcellular location">
    <subcellularLocation>
        <location evidence="1">Cell membrane</location>
        <topology evidence="1">Multi-pass membrane protein</topology>
    </subcellularLocation>
</comment>
<evidence type="ECO:0000256" key="4">
    <source>
        <dbReference type="ARBA" id="ARBA00022989"/>
    </source>
</evidence>
<keyword evidence="5 8" id="KW-0472">Membrane</keyword>
<name>A0A1I8PCW2_STOCA</name>
<feature type="transmembrane region" description="Helical" evidence="8">
    <location>
        <begin position="328"/>
        <end position="350"/>
    </location>
</feature>
<keyword evidence="4 8" id="KW-1133">Transmembrane helix</keyword>
<evidence type="ECO:0000256" key="5">
    <source>
        <dbReference type="ARBA" id="ARBA00023136"/>
    </source>
</evidence>
<dbReference type="SUPFAM" id="SSF53850">
    <property type="entry name" value="Periplasmic binding protein-like II"/>
    <property type="match status" value="1"/>
</dbReference>
<evidence type="ECO:0000256" key="3">
    <source>
        <dbReference type="ARBA" id="ARBA00022692"/>
    </source>
</evidence>
<proteinExistence type="predicted"/>
<dbReference type="Proteomes" id="UP000095300">
    <property type="component" value="Unassembled WGS sequence"/>
</dbReference>
<accession>A0A1I8PCW2</accession>
<dbReference type="AlphaFoldDB" id="A0A1I8PCW2"/>
<evidence type="ECO:0000313" key="11">
    <source>
        <dbReference type="Proteomes" id="UP000095300"/>
    </source>
</evidence>
<protein>
    <recommendedName>
        <fullName evidence="12">Ionotropic receptor</fullName>
    </recommendedName>
</protein>
<keyword evidence="3 8" id="KW-0812">Transmembrane</keyword>
<keyword evidence="6" id="KW-0675">Receptor</keyword>
<dbReference type="PANTHER" id="PTHR42643:SF41">
    <property type="entry name" value="IONOTROPIC RECEPTOR 20A-RELATED"/>
    <property type="match status" value="1"/>
</dbReference>
<reference evidence="10" key="1">
    <citation type="submission" date="2020-05" db="UniProtKB">
        <authorList>
            <consortium name="EnsemblMetazoa"/>
        </authorList>
    </citation>
    <scope>IDENTIFICATION</scope>
    <source>
        <strain evidence="10">USDA</strain>
    </source>
</reference>
<evidence type="ECO:0000256" key="2">
    <source>
        <dbReference type="ARBA" id="ARBA00022475"/>
    </source>
</evidence>
<keyword evidence="2" id="KW-1003">Cell membrane</keyword>
<evidence type="ECO:0000256" key="9">
    <source>
        <dbReference type="SAM" id="SignalP"/>
    </source>
</evidence>
<keyword evidence="11" id="KW-1185">Reference proteome</keyword>
<evidence type="ECO:0000256" key="1">
    <source>
        <dbReference type="ARBA" id="ARBA00004651"/>
    </source>
</evidence>
<dbReference type="EnsemblMetazoa" id="SCAU006891-RA">
    <property type="protein sequence ID" value="SCAU006891-PA"/>
    <property type="gene ID" value="SCAU006891"/>
</dbReference>
<feature type="signal peptide" evidence="9">
    <location>
        <begin position="1"/>
        <end position="22"/>
    </location>
</feature>
<dbReference type="VEuPathDB" id="VectorBase:SCAU006891"/>
<evidence type="ECO:0000313" key="10">
    <source>
        <dbReference type="EnsemblMetazoa" id="SCAU006891-PA"/>
    </source>
</evidence>
<organism evidence="10 11">
    <name type="scientific">Stomoxys calcitrans</name>
    <name type="common">Stable fly</name>
    <name type="synonym">Conops calcitrans</name>
    <dbReference type="NCBI Taxonomy" id="35570"/>
    <lineage>
        <taxon>Eukaryota</taxon>
        <taxon>Metazoa</taxon>
        <taxon>Ecdysozoa</taxon>
        <taxon>Arthropoda</taxon>
        <taxon>Hexapoda</taxon>
        <taxon>Insecta</taxon>
        <taxon>Pterygota</taxon>
        <taxon>Neoptera</taxon>
        <taxon>Endopterygota</taxon>
        <taxon>Diptera</taxon>
        <taxon>Brachycera</taxon>
        <taxon>Muscomorpha</taxon>
        <taxon>Muscoidea</taxon>
        <taxon>Muscidae</taxon>
        <taxon>Stomoxys</taxon>
    </lineage>
</organism>
<evidence type="ECO:0008006" key="12">
    <source>
        <dbReference type="Google" id="ProtNLM"/>
    </source>
</evidence>
<keyword evidence="9" id="KW-0732">Signal</keyword>
<evidence type="ECO:0000256" key="7">
    <source>
        <dbReference type="ARBA" id="ARBA00023180"/>
    </source>
</evidence>
<sequence>MSFHNMLYSGIVVFSLLRGCYTSPLKGFSFPAAKHEHRFQRWLQIIHKEHSFETILVAYSNSSLDVRLEGILEFPKPKVLLTSTQGFAYHKLYNSEILVIISMTHKVHDDLMQNAAQTLNFMRHVRILLVALDVLNQKDFQDISLGLCHKHQMTNVLLIFLYELKEWPSHYYQLKPYPVYHWLSIAMNQRTKDYFPPHWHNMQNVTIRTYSDQSIPKSFLYLDAEGNLKTNGYVARLILLFAQHFNANLQWYKPPKLGEVSHFIAINKLVDDNLIDIPMTMVVSATLGTDEWLHRSYFYQVENARLIVPCAQQLTRKEVFSVLLDVRFFGLIIFCTVLFSLLHSLVDYVFEGIMVTSNVLLSDRVLPPILGQSFVARNSPWSVLKLLYILLSFLGLNISTQFSATMNSLFTSHPYHQQIETMTDIRDSALKMHILKSDLNLMGGTLLPIFRSLITSDNDTQYHEMCLNFNTSTGYFTSSSFWRLLELKQQNFKQKLFCSYENMTVYLLLPWAIHLPPNSPYKKPMDYLVQQVNAMGLVDAWYASTFNDMVKQKKIALFNVNVEDKVQAMTASDLYWTWIILIIGLSMGIAAFLAEHWHNKGTRFSD</sequence>